<proteinExistence type="predicted"/>
<evidence type="ECO:0000313" key="2">
    <source>
        <dbReference type="EMBL" id="ELZ39754.1"/>
    </source>
</evidence>
<accession>M0E079</accession>
<dbReference type="PATRIC" id="fig|1227485.3.peg.572"/>
<sequence length="98" mass="10137">MPDPRSHVVETPISIAERVRALPAAQGAARREISRIPRFLFPQLDDRGFAYAPVETDATDAVVTAIWPADGEGGVADERAGKGGPGASDPSAGSASNP</sequence>
<feature type="compositionally biased region" description="Low complexity" evidence="1">
    <location>
        <begin position="87"/>
        <end position="98"/>
    </location>
</feature>
<comment type="caution">
    <text evidence="2">The sequence shown here is derived from an EMBL/GenBank/DDBJ whole genome shotgun (WGS) entry which is preliminary data.</text>
</comment>
<evidence type="ECO:0000256" key="1">
    <source>
        <dbReference type="SAM" id="MobiDB-lite"/>
    </source>
</evidence>
<reference evidence="2 3" key="1">
    <citation type="journal article" date="2014" name="PLoS Genet.">
        <title>Phylogenetically driven sequencing of extremely halophilic archaea reveals strategies for static and dynamic osmo-response.</title>
        <authorList>
            <person name="Becker E.A."/>
            <person name="Seitzer P.M."/>
            <person name="Tritt A."/>
            <person name="Larsen D."/>
            <person name="Krusor M."/>
            <person name="Yao A.I."/>
            <person name="Wu D."/>
            <person name="Madern D."/>
            <person name="Eisen J.A."/>
            <person name="Darling A.E."/>
            <person name="Facciotti M.T."/>
        </authorList>
    </citation>
    <scope>NUCLEOTIDE SEQUENCE [LARGE SCALE GENOMIC DNA]</scope>
    <source>
        <strain evidence="2 3">DSM 14210</strain>
    </source>
</reference>
<dbReference type="RefSeq" id="WP_006628297.1">
    <property type="nucleotide sequence ID" value="NZ_AOJD01000024.1"/>
</dbReference>
<organism evidence="2 3">
    <name type="scientific">Halorubrum tebenquichense DSM 14210</name>
    <dbReference type="NCBI Taxonomy" id="1227485"/>
    <lineage>
        <taxon>Archaea</taxon>
        <taxon>Methanobacteriati</taxon>
        <taxon>Methanobacteriota</taxon>
        <taxon>Stenosarchaea group</taxon>
        <taxon>Halobacteria</taxon>
        <taxon>Halobacteriales</taxon>
        <taxon>Haloferacaceae</taxon>
        <taxon>Halorubrum</taxon>
    </lineage>
</organism>
<dbReference type="AlphaFoldDB" id="M0E079"/>
<dbReference type="Proteomes" id="UP000011523">
    <property type="component" value="Unassembled WGS sequence"/>
</dbReference>
<keyword evidence="3" id="KW-1185">Reference proteome</keyword>
<evidence type="ECO:0000313" key="3">
    <source>
        <dbReference type="Proteomes" id="UP000011523"/>
    </source>
</evidence>
<protein>
    <submittedName>
        <fullName evidence="2">Uncharacterized protein</fullName>
    </submittedName>
</protein>
<dbReference type="EMBL" id="AOJD01000024">
    <property type="protein sequence ID" value="ELZ39754.1"/>
    <property type="molecule type" value="Genomic_DNA"/>
</dbReference>
<name>M0E079_9EURY</name>
<feature type="region of interest" description="Disordered" evidence="1">
    <location>
        <begin position="69"/>
        <end position="98"/>
    </location>
</feature>
<gene>
    <name evidence="2" type="ORF">C472_02984</name>
</gene>